<evidence type="ECO:0000256" key="2">
    <source>
        <dbReference type="ARBA" id="ARBA00022679"/>
    </source>
</evidence>
<dbReference type="Gene3D" id="2.130.10.10">
    <property type="entry name" value="YVTN repeat-like/Quinoprotein amine dehydrogenase"/>
    <property type="match status" value="1"/>
</dbReference>
<evidence type="ECO:0000256" key="3">
    <source>
        <dbReference type="ARBA" id="ARBA00022737"/>
    </source>
</evidence>
<dbReference type="InterPro" id="IPR050704">
    <property type="entry name" value="Peptidase_C85-like"/>
</dbReference>
<dbReference type="CDD" id="cd00882">
    <property type="entry name" value="Ras_like_GTPase"/>
    <property type="match status" value="1"/>
</dbReference>
<sequence length="1406" mass="160264">MMSVYFLSTADRKPGYSRCVVTDDMLIAIDRVESYLQVYNLHDGKLITSHRLKDYPGDVCLINKTEVAVCLGRKVVILSLTSRHGVKLVKTLRTGLYCYSLVKWRSDKLVISGEKGGMLCWGILSITDGRLDSTLDICRGRGWTHMAVREDTVYISCLTGDFITTGVYAFNLLTNKQKFLYQHRKLIIPWSIMADRDYVYVCDRYSTRIHQLTDNGQLVTIHTVSSRPRSIFYDDQQGLLYTTSRDSNVITVYKMESSRQQDSVIPAEVLKMDTGSLHIYKNALSDGYEKVYNIRVMVVGQYGVGKTTLTQRLLGNNVNISERHSTEGIDVHVECSKVSLLSGEWTTQEKHADKYSRLQRLVRLLNEHSNKQQSKREQDRQSELDVQVISLEYDNSHTQHNLLVSKERYDGQPQQDKPVSVEPSTNQIVKETSSKPVESPIVRLHPESSSGIHSKENEKDAVMEILKQVNETSGKLEKDATQYAASALWDFAGQHSFYTTHQTFLTSRAIYLLVINLSQQVTAFIQENECFLDAKGKQLCNIPEMMEIWLNMIHSCAPSSHPGNPPVILIGTHVDKIPEKNRQKVIDEYFMKLRQMLKSKPLVLHLVDDIAIDNTLESDPSLEKLKRRIFELASQQPHWGEEKPARWLPLEQAIMTMRDSYVKVAPLSLIEKINRSSSVKIEDRGELELFLNFQHDIGTILYFNADGLRENIVLNPQWMIDVFRSLITAKTFIKQHPTITEEWFEFEETGKLTHKLIDAIWTKEKPDFHDNKEYLLLVMEKLNIIAKPMSYTMDGESVKHEDYYLAPCILKQETPKEIICHKSDDKKESTSALCFVCKEKCLPPPIFHRLVGACLTHWAIAQQNEKNLIYCGCCVFDIDKNHRLFLHFLGHVIFARVTIIGIKDISKSSKLCSEARKLISENLSKITENLGQSLKFEPHIQCPGCDADILKGMIAVPELQKEKEVVCHAHDESHALESHQLLKFWFENGEQTDVAGKGTVKGFEEAEKREVPANVSSISKNKGVPCSDPTLLSQLLQKSQQAGSSSQSTLEANCLSVGLEVHDETTADGNCFFEAVSSQLWRLNCVVQKSPQQLRQEVVVFMRNNRVIKASEGTIHLDSFIYNESFDDYCSRMARDGEWADHVVVVAMARMLQMDIMIVTSSPSSGPENIIVWVVGKTDFQEDPIILGHVWESHYMSLQPIGPSIDDKDRFMHIACLLVNVGTRVLRRLLHFHTVTPTCTIDQYLDKNITDIDNLRKRKILNKSQMAILFPTNGITNVADYDITLLSALFTNIVHSISQQQLDMIQSLRDKRNEIAHAESVKVNLKDYRRLWNAIRKSLVALSRQCNDSEFENEITREIRGIQLSTVQGTSLFDTLQTHHIRMETLESLVQDLISSQAQLLKKESA</sequence>
<dbReference type="Pfam" id="PF18738">
    <property type="entry name" value="HEPN_DZIP3"/>
    <property type="match status" value="1"/>
</dbReference>
<proteinExistence type="predicted"/>
<feature type="domain" description="OTU" evidence="10">
    <location>
        <begin position="1060"/>
        <end position="1201"/>
    </location>
</feature>
<dbReference type="Pfam" id="PF02338">
    <property type="entry name" value="OTU"/>
    <property type="match status" value="1"/>
</dbReference>
<dbReference type="InterPro" id="IPR003323">
    <property type="entry name" value="OTU_dom"/>
</dbReference>
<keyword evidence="2" id="KW-0808">Transferase</keyword>
<evidence type="ECO:0000256" key="5">
    <source>
        <dbReference type="ARBA" id="ARBA00022777"/>
    </source>
</evidence>
<evidence type="ECO:0000259" key="10">
    <source>
        <dbReference type="PROSITE" id="PS50802"/>
    </source>
</evidence>
<dbReference type="PANTHER" id="PTHR12419">
    <property type="entry name" value="OTU DOMAIN CONTAINING PROTEIN"/>
    <property type="match status" value="1"/>
</dbReference>
<organism evidence="12 13">
    <name type="scientific">Sinanodonta woodiana</name>
    <name type="common">Chinese pond mussel</name>
    <name type="synonym">Anodonta woodiana</name>
    <dbReference type="NCBI Taxonomy" id="1069815"/>
    <lineage>
        <taxon>Eukaryota</taxon>
        <taxon>Metazoa</taxon>
        <taxon>Spiralia</taxon>
        <taxon>Lophotrochozoa</taxon>
        <taxon>Mollusca</taxon>
        <taxon>Bivalvia</taxon>
        <taxon>Autobranchia</taxon>
        <taxon>Heteroconchia</taxon>
        <taxon>Palaeoheterodonta</taxon>
        <taxon>Unionida</taxon>
        <taxon>Unionoidea</taxon>
        <taxon>Unionidae</taxon>
        <taxon>Unioninae</taxon>
        <taxon>Sinanodonta</taxon>
    </lineage>
</organism>
<dbReference type="Pfam" id="PF16095">
    <property type="entry name" value="COR-A"/>
    <property type="match status" value="1"/>
</dbReference>
<accession>A0ABD3XSN3</accession>
<evidence type="ECO:0000313" key="13">
    <source>
        <dbReference type="Proteomes" id="UP001634394"/>
    </source>
</evidence>
<dbReference type="InterPro" id="IPR038765">
    <property type="entry name" value="Papain-like_cys_pep_sf"/>
</dbReference>
<comment type="caution">
    <text evidence="12">The sequence shown here is derived from an EMBL/GenBank/DDBJ whole genome shotgun (WGS) entry which is preliminary data.</text>
</comment>
<keyword evidence="6" id="KW-0067">ATP-binding</keyword>
<dbReference type="InterPro" id="IPR032171">
    <property type="entry name" value="COR-A"/>
</dbReference>
<dbReference type="Proteomes" id="UP001634394">
    <property type="component" value="Unassembled WGS sequence"/>
</dbReference>
<dbReference type="GO" id="GO:0005524">
    <property type="term" value="F:ATP binding"/>
    <property type="evidence" value="ECO:0007669"/>
    <property type="project" value="UniProtKB-KW"/>
</dbReference>
<dbReference type="Gene3D" id="3.90.70.80">
    <property type="match status" value="1"/>
</dbReference>
<dbReference type="PROSITE" id="PS50802">
    <property type="entry name" value="OTU"/>
    <property type="match status" value="1"/>
</dbReference>
<dbReference type="CDD" id="cd22758">
    <property type="entry name" value="OTU_232R-like"/>
    <property type="match status" value="1"/>
</dbReference>
<dbReference type="SUPFAM" id="SSF54001">
    <property type="entry name" value="Cysteine proteinases"/>
    <property type="match status" value="1"/>
</dbReference>
<evidence type="ECO:0000256" key="4">
    <source>
        <dbReference type="ARBA" id="ARBA00022741"/>
    </source>
</evidence>
<dbReference type="InterPro" id="IPR027417">
    <property type="entry name" value="P-loop_NTPase"/>
</dbReference>
<dbReference type="GO" id="GO:0016301">
    <property type="term" value="F:kinase activity"/>
    <property type="evidence" value="ECO:0007669"/>
    <property type="project" value="UniProtKB-KW"/>
</dbReference>
<evidence type="ECO:0000256" key="1">
    <source>
        <dbReference type="ARBA" id="ARBA00012513"/>
    </source>
</evidence>
<comment type="catalytic activity">
    <reaction evidence="8">
        <text>L-seryl-[protein] + ATP = O-phospho-L-seryl-[protein] + ADP + H(+)</text>
        <dbReference type="Rhea" id="RHEA:17989"/>
        <dbReference type="Rhea" id="RHEA-COMP:9863"/>
        <dbReference type="Rhea" id="RHEA-COMP:11604"/>
        <dbReference type="ChEBI" id="CHEBI:15378"/>
        <dbReference type="ChEBI" id="CHEBI:29999"/>
        <dbReference type="ChEBI" id="CHEBI:30616"/>
        <dbReference type="ChEBI" id="CHEBI:83421"/>
        <dbReference type="ChEBI" id="CHEBI:456216"/>
        <dbReference type="EC" id="2.7.11.1"/>
    </reaction>
</comment>
<dbReference type="PROSITE" id="PS51424">
    <property type="entry name" value="ROC"/>
    <property type="match status" value="1"/>
</dbReference>
<keyword evidence="13" id="KW-1185">Reference proteome</keyword>
<comment type="catalytic activity">
    <reaction evidence="7">
        <text>L-threonyl-[protein] + ATP = O-phospho-L-threonyl-[protein] + ADP + H(+)</text>
        <dbReference type="Rhea" id="RHEA:46608"/>
        <dbReference type="Rhea" id="RHEA-COMP:11060"/>
        <dbReference type="Rhea" id="RHEA-COMP:11605"/>
        <dbReference type="ChEBI" id="CHEBI:15378"/>
        <dbReference type="ChEBI" id="CHEBI:30013"/>
        <dbReference type="ChEBI" id="CHEBI:30616"/>
        <dbReference type="ChEBI" id="CHEBI:61977"/>
        <dbReference type="ChEBI" id="CHEBI:456216"/>
        <dbReference type="EC" id="2.7.11.1"/>
    </reaction>
</comment>
<dbReference type="SUPFAM" id="SSF52540">
    <property type="entry name" value="P-loop containing nucleoside triphosphate hydrolases"/>
    <property type="match status" value="1"/>
</dbReference>
<dbReference type="EC" id="2.7.11.1" evidence="1"/>
<feature type="domain" description="Roc" evidence="11">
    <location>
        <begin position="287"/>
        <end position="636"/>
    </location>
</feature>
<dbReference type="SUPFAM" id="SSF50969">
    <property type="entry name" value="YVTN repeat-like/Quinoprotein amine dehydrogenase"/>
    <property type="match status" value="1"/>
</dbReference>
<dbReference type="InterPro" id="IPR011044">
    <property type="entry name" value="Quino_amine_DH_bsu"/>
</dbReference>
<feature type="region of interest" description="Disordered" evidence="9">
    <location>
        <begin position="409"/>
        <end position="437"/>
    </location>
</feature>
<keyword evidence="4" id="KW-0547">Nucleotide-binding</keyword>
<keyword evidence="5" id="KW-0418">Kinase</keyword>
<evidence type="ECO:0000256" key="6">
    <source>
        <dbReference type="ARBA" id="ARBA00022840"/>
    </source>
</evidence>
<dbReference type="Gene3D" id="1.10.10.10">
    <property type="entry name" value="Winged helix-like DNA-binding domain superfamily/Winged helix DNA-binding domain"/>
    <property type="match status" value="1"/>
</dbReference>
<dbReference type="EMBL" id="JBJQND010000001">
    <property type="protein sequence ID" value="KAL3889221.1"/>
    <property type="molecule type" value="Genomic_DNA"/>
</dbReference>
<protein>
    <recommendedName>
        <fullName evidence="1">non-specific serine/threonine protein kinase</fullName>
        <ecNumber evidence="1">2.7.11.1</ecNumber>
    </recommendedName>
</protein>
<dbReference type="Pfam" id="PF08477">
    <property type="entry name" value="Roc"/>
    <property type="match status" value="1"/>
</dbReference>
<dbReference type="InterPro" id="IPR036388">
    <property type="entry name" value="WH-like_DNA-bd_sf"/>
</dbReference>
<evidence type="ECO:0000313" key="12">
    <source>
        <dbReference type="EMBL" id="KAL3889221.1"/>
    </source>
</evidence>
<reference evidence="12 13" key="1">
    <citation type="submission" date="2024-11" db="EMBL/GenBank/DDBJ databases">
        <title>Chromosome-level genome assembly of the freshwater bivalve Anodonta woodiana.</title>
        <authorList>
            <person name="Chen X."/>
        </authorList>
    </citation>
    <scope>NUCLEOTIDE SEQUENCE [LARGE SCALE GENOMIC DNA]</scope>
    <source>
        <strain evidence="12">MN2024</strain>
        <tissue evidence="12">Gills</tissue>
    </source>
</reference>
<dbReference type="InterPro" id="IPR020859">
    <property type="entry name" value="ROC"/>
</dbReference>
<evidence type="ECO:0000256" key="8">
    <source>
        <dbReference type="ARBA" id="ARBA00048679"/>
    </source>
</evidence>
<dbReference type="Gene3D" id="3.40.50.300">
    <property type="entry name" value="P-loop containing nucleotide triphosphate hydrolases"/>
    <property type="match status" value="2"/>
</dbReference>
<evidence type="ECO:0000256" key="9">
    <source>
        <dbReference type="SAM" id="MobiDB-lite"/>
    </source>
</evidence>
<dbReference type="Gene3D" id="3.30.70.1390">
    <property type="entry name" value="ROC domain from the Parkinson's disease-associated leucine-rich repeat kinase 2"/>
    <property type="match status" value="1"/>
</dbReference>
<evidence type="ECO:0000259" key="11">
    <source>
        <dbReference type="PROSITE" id="PS51424"/>
    </source>
</evidence>
<dbReference type="InterPro" id="IPR041249">
    <property type="entry name" value="HEPN_DZIP3"/>
</dbReference>
<gene>
    <name evidence="12" type="ORF">ACJMK2_001568</name>
</gene>
<keyword evidence="3" id="KW-0677">Repeat</keyword>
<name>A0ABD3XSN3_SINWO</name>
<evidence type="ECO:0000256" key="7">
    <source>
        <dbReference type="ARBA" id="ARBA00047899"/>
    </source>
</evidence>
<feature type="compositionally biased region" description="Polar residues" evidence="9">
    <location>
        <begin position="412"/>
        <end position="436"/>
    </location>
</feature>
<dbReference type="InterPro" id="IPR015943">
    <property type="entry name" value="WD40/YVTN_repeat-like_dom_sf"/>
</dbReference>